<evidence type="ECO:0000313" key="1">
    <source>
        <dbReference type="EMBL" id="CAN0465485.1"/>
    </source>
</evidence>
<gene>
    <name evidence="1" type="ORF">MRATA1EN22A_LOCUS20257</name>
</gene>
<evidence type="ECO:0000313" key="2">
    <source>
        <dbReference type="Proteomes" id="UP001162501"/>
    </source>
</evidence>
<dbReference type="Proteomes" id="UP001162501">
    <property type="component" value="Chromosome 30"/>
</dbReference>
<organism evidence="1 2">
    <name type="scientific">Rangifer tarandus platyrhynchus</name>
    <name type="common">Svalbard reindeer</name>
    <dbReference type="NCBI Taxonomy" id="3082113"/>
    <lineage>
        <taxon>Eukaryota</taxon>
        <taxon>Metazoa</taxon>
        <taxon>Chordata</taxon>
        <taxon>Craniata</taxon>
        <taxon>Vertebrata</taxon>
        <taxon>Euteleostomi</taxon>
        <taxon>Mammalia</taxon>
        <taxon>Eutheria</taxon>
        <taxon>Laurasiatheria</taxon>
        <taxon>Artiodactyla</taxon>
        <taxon>Ruminantia</taxon>
        <taxon>Pecora</taxon>
        <taxon>Cervidae</taxon>
        <taxon>Odocoileinae</taxon>
        <taxon>Rangifer</taxon>
    </lineage>
</organism>
<reference evidence="1" key="1">
    <citation type="submission" date="2023-05" db="EMBL/GenBank/DDBJ databases">
        <authorList>
            <consortium name="ELIXIR-Norway"/>
        </authorList>
    </citation>
    <scope>NUCLEOTIDE SEQUENCE</scope>
</reference>
<name>A0AC59ZMF8_RANTA</name>
<reference evidence="1" key="2">
    <citation type="submission" date="2025-03" db="EMBL/GenBank/DDBJ databases">
        <authorList>
            <consortium name="ELIXIR-Norway"/>
            <consortium name="Elixir Norway"/>
        </authorList>
    </citation>
    <scope>NUCLEOTIDE SEQUENCE</scope>
</reference>
<protein>
    <submittedName>
        <fullName evidence="1">Uncharacterized protein</fullName>
    </submittedName>
</protein>
<proteinExistence type="predicted"/>
<accession>A0AC59ZMF8</accession>
<dbReference type="EMBL" id="OX596114">
    <property type="protein sequence ID" value="CAN0465485.1"/>
    <property type="molecule type" value="Genomic_DNA"/>
</dbReference>
<sequence length="150" mass="15238">MRRSGPGAADDGQTWMVSGGSVCALSLARSEFKSQGSCLAAPGFLNRHAPQPKQRARPGHTPGLRAALDLGRPQAGRGLDGPAGQGTQRQPAGVEARRVLVAISSSPDACQVHMGPMALRCGHMGGGGGYRGGWGSGHCEGQGGLTLESV</sequence>